<evidence type="ECO:0000313" key="3">
    <source>
        <dbReference type="Proteomes" id="UP000282311"/>
    </source>
</evidence>
<keyword evidence="1" id="KW-0732">Signal</keyword>
<proteinExistence type="predicted"/>
<dbReference type="InterPro" id="IPR050490">
    <property type="entry name" value="Bact_solute-bd_prot1"/>
</dbReference>
<evidence type="ECO:0000256" key="1">
    <source>
        <dbReference type="SAM" id="SignalP"/>
    </source>
</evidence>
<dbReference type="InterPro" id="IPR006059">
    <property type="entry name" value="SBP"/>
</dbReference>
<dbReference type="AlphaFoldDB" id="A0A3B0CIJ2"/>
<gene>
    <name evidence="2" type="ORF">D7M11_07290</name>
</gene>
<accession>A0A3B0CIJ2</accession>
<organism evidence="2 3">
    <name type="scientific">Paenibacillus ginsengarvi</name>
    <dbReference type="NCBI Taxonomy" id="400777"/>
    <lineage>
        <taxon>Bacteria</taxon>
        <taxon>Bacillati</taxon>
        <taxon>Bacillota</taxon>
        <taxon>Bacilli</taxon>
        <taxon>Bacillales</taxon>
        <taxon>Paenibacillaceae</taxon>
        <taxon>Paenibacillus</taxon>
    </lineage>
</organism>
<reference evidence="2 3" key="1">
    <citation type="journal article" date="2007" name="Int. J. Syst. Evol. Microbiol.">
        <title>Paenibacillus ginsengarvi sp. nov., isolated from soil from ginseng cultivation.</title>
        <authorList>
            <person name="Yoon M.H."/>
            <person name="Ten L.N."/>
            <person name="Im W.T."/>
        </authorList>
    </citation>
    <scope>NUCLEOTIDE SEQUENCE [LARGE SCALE GENOMIC DNA]</scope>
    <source>
        <strain evidence="2 3">KCTC 13059</strain>
    </source>
</reference>
<keyword evidence="3" id="KW-1185">Reference proteome</keyword>
<comment type="caution">
    <text evidence="2">The sequence shown here is derived from an EMBL/GenBank/DDBJ whole genome shotgun (WGS) entry which is preliminary data.</text>
</comment>
<dbReference type="SUPFAM" id="SSF53850">
    <property type="entry name" value="Periplasmic binding protein-like II"/>
    <property type="match status" value="1"/>
</dbReference>
<name>A0A3B0CIJ2_9BACL</name>
<feature type="chain" id="PRO_5039318886" evidence="1">
    <location>
        <begin position="18"/>
        <end position="424"/>
    </location>
</feature>
<protein>
    <submittedName>
        <fullName evidence="2">Extracellular solute-binding protein</fullName>
    </submittedName>
</protein>
<dbReference type="PANTHER" id="PTHR43649:SF12">
    <property type="entry name" value="DIACETYLCHITOBIOSE BINDING PROTEIN DASA"/>
    <property type="match status" value="1"/>
</dbReference>
<dbReference type="OrthoDB" id="2515046at2"/>
<sequence length="424" mass="46863">MKYANVFASVIGISLLAACGSAGTKEAPKTADKPAAAPKVEQPKELVFYNASNSNATLEAFLDSDQGKEIKAKYPDLSIKLLATGKGLEPQDIIASGHPIDIIINSVFSYPVLVETKLISDISDLIKKYGYDLNRIEPAFIDSQRLLENGKVYGLPTANAGVALFYNKDIFDKFGVAYPKDGMTWDQTYDLAKKLTRTDGGVQYYGFATRYPFMYNVNQLSLSYYNLQTNKITVNNDLFKTFIENFARFEQIPGNEKVNTDVFNKEKRVAMMAYQSGKWDFDSWDMVSMPSFKDAPGVGPQGYGTYMNIAATSKNKDFAFEVLAHLSSDAVQKKFAQGGSIPVVRTPDVVKAFDQDAGRFKGKNVKAFFPDKRPTPSFVTKYDNAIAKHMNNAYADVAAGKKDVNTALRDAEEAATKEIASMKQ</sequence>
<dbReference type="PANTHER" id="PTHR43649">
    <property type="entry name" value="ARABINOSE-BINDING PROTEIN-RELATED"/>
    <property type="match status" value="1"/>
</dbReference>
<dbReference type="Gene3D" id="3.40.190.10">
    <property type="entry name" value="Periplasmic binding protein-like II"/>
    <property type="match status" value="1"/>
</dbReference>
<dbReference type="Pfam" id="PF01547">
    <property type="entry name" value="SBP_bac_1"/>
    <property type="match status" value="1"/>
</dbReference>
<evidence type="ECO:0000313" key="2">
    <source>
        <dbReference type="EMBL" id="RKN85485.1"/>
    </source>
</evidence>
<dbReference type="RefSeq" id="WP_120746508.1">
    <property type="nucleotide sequence ID" value="NZ_RBAH01000004.1"/>
</dbReference>
<feature type="signal peptide" evidence="1">
    <location>
        <begin position="1"/>
        <end position="17"/>
    </location>
</feature>
<dbReference type="Proteomes" id="UP000282311">
    <property type="component" value="Unassembled WGS sequence"/>
</dbReference>
<dbReference type="EMBL" id="RBAH01000004">
    <property type="protein sequence ID" value="RKN85485.1"/>
    <property type="molecule type" value="Genomic_DNA"/>
</dbReference>
<dbReference type="PROSITE" id="PS51257">
    <property type="entry name" value="PROKAR_LIPOPROTEIN"/>
    <property type="match status" value="1"/>
</dbReference>